<proteinExistence type="predicted"/>
<protein>
    <submittedName>
        <fullName evidence="1">Unannotated protein</fullName>
    </submittedName>
</protein>
<reference evidence="1" key="1">
    <citation type="submission" date="2020-05" db="EMBL/GenBank/DDBJ databases">
        <authorList>
            <person name="Chiriac C."/>
            <person name="Salcher M."/>
            <person name="Ghai R."/>
            <person name="Kavagutti S V."/>
        </authorList>
    </citation>
    <scope>NUCLEOTIDE SEQUENCE</scope>
</reference>
<dbReference type="EMBL" id="CAFBLR010000134">
    <property type="protein sequence ID" value="CAB4880500.1"/>
    <property type="molecule type" value="Genomic_DNA"/>
</dbReference>
<evidence type="ECO:0000313" key="1">
    <source>
        <dbReference type="EMBL" id="CAB4880500.1"/>
    </source>
</evidence>
<sequence>MHQPEVALLDEVEQGEAGRLILLGDRHDEPEVGLHKGLLGIFALAGLPAQFALLGRGDFLATLFHRLGRYLAALDEFGETNFIVLGEQRVLANVREV</sequence>
<name>A0A6J7EGP4_9ZZZZ</name>
<dbReference type="AlphaFoldDB" id="A0A6J7EGP4"/>
<accession>A0A6J7EGP4</accession>
<organism evidence="1">
    <name type="scientific">freshwater metagenome</name>
    <dbReference type="NCBI Taxonomy" id="449393"/>
    <lineage>
        <taxon>unclassified sequences</taxon>
        <taxon>metagenomes</taxon>
        <taxon>ecological metagenomes</taxon>
    </lineage>
</organism>
<gene>
    <name evidence="1" type="ORF">UFOPK3417_01324</name>
</gene>